<keyword evidence="7" id="KW-0028">Amino-acid biosynthesis</keyword>
<keyword evidence="3" id="KW-0479">Metal-binding</keyword>
<reference evidence="10 11" key="1">
    <citation type="submission" date="2023-07" db="EMBL/GenBank/DDBJ databases">
        <title>Protaetiibacter sp. nov WY-16 isolated from soil.</title>
        <authorList>
            <person name="Liu B."/>
            <person name="Wan Y."/>
        </authorList>
    </citation>
    <scope>NUCLEOTIDE SEQUENCE [LARGE SCALE GENOMIC DNA]</scope>
    <source>
        <strain evidence="10 11">WY-16</strain>
    </source>
</reference>
<keyword evidence="2" id="KW-0001">2Fe-2S</keyword>
<dbReference type="NCBIfam" id="NF004784">
    <property type="entry name" value="PRK06131.1"/>
    <property type="match status" value="1"/>
</dbReference>
<evidence type="ECO:0000313" key="11">
    <source>
        <dbReference type="Proteomes" id="UP001241072"/>
    </source>
</evidence>
<dbReference type="EC" id="4.2.1.-" evidence="10"/>
<evidence type="ECO:0000256" key="6">
    <source>
        <dbReference type="ARBA" id="ARBA00023239"/>
    </source>
</evidence>
<name>A0ABT9BPZ5_9MICO</name>
<evidence type="ECO:0000256" key="2">
    <source>
        <dbReference type="ARBA" id="ARBA00022714"/>
    </source>
</evidence>
<comment type="similarity">
    <text evidence="1">Belongs to the IlvD/Edd family.</text>
</comment>
<gene>
    <name evidence="10" type="ORF">Q5716_12345</name>
</gene>
<keyword evidence="7" id="KW-0100">Branched-chain amino acid biosynthesis</keyword>
<dbReference type="PANTHER" id="PTHR43183">
    <property type="entry name" value="HYPOTHETICAL DIHYDROXYACID DEHYDRATASE (EUROFUNG)-RELATED"/>
    <property type="match status" value="1"/>
</dbReference>
<evidence type="ECO:0000256" key="4">
    <source>
        <dbReference type="ARBA" id="ARBA00023004"/>
    </source>
</evidence>
<dbReference type="InterPro" id="IPR020558">
    <property type="entry name" value="DiOHA_6PGluconate_deHydtase_CS"/>
</dbReference>
<evidence type="ECO:0000256" key="7">
    <source>
        <dbReference type="ARBA" id="ARBA00023304"/>
    </source>
</evidence>
<dbReference type="PANTHER" id="PTHR43183:SF1">
    <property type="entry name" value="HYPOTHETICAL DIHYDROXY-ACID DEHYDRATASE (EUROFUNG)-RELATED"/>
    <property type="match status" value="1"/>
</dbReference>
<dbReference type="Gene3D" id="3.50.30.80">
    <property type="entry name" value="IlvD/EDD C-terminal domain-like"/>
    <property type="match status" value="1"/>
</dbReference>
<accession>A0ABT9BPZ5</accession>
<feature type="domain" description="Dihydroxy-acid/6-phosphogluconate dehydratase C-terminal" evidence="9">
    <location>
        <begin position="365"/>
        <end position="561"/>
    </location>
</feature>
<keyword evidence="5" id="KW-0411">Iron-sulfur</keyword>
<dbReference type="EMBL" id="JAUQUB010000003">
    <property type="protein sequence ID" value="MDO7883019.1"/>
    <property type="molecule type" value="Genomic_DNA"/>
</dbReference>
<organism evidence="10 11">
    <name type="scientific">Antiquaquibacter soli</name>
    <dbReference type="NCBI Taxonomy" id="3064523"/>
    <lineage>
        <taxon>Bacteria</taxon>
        <taxon>Bacillati</taxon>
        <taxon>Actinomycetota</taxon>
        <taxon>Actinomycetes</taxon>
        <taxon>Micrococcales</taxon>
        <taxon>Microbacteriaceae</taxon>
        <taxon>Antiquaquibacter</taxon>
    </lineage>
</organism>
<protein>
    <submittedName>
        <fullName evidence="10">IlvD/Edd family dehydratase</fullName>
        <ecNumber evidence="10">4.2.1.-</ecNumber>
    </submittedName>
</protein>
<feature type="domain" description="Dihydroxy-acid/6-phosphogluconate dehydratase N-terminal" evidence="8">
    <location>
        <begin position="44"/>
        <end position="355"/>
    </location>
</feature>
<dbReference type="SUPFAM" id="SSF52016">
    <property type="entry name" value="LeuD/IlvD-like"/>
    <property type="match status" value="1"/>
</dbReference>
<evidence type="ECO:0000256" key="5">
    <source>
        <dbReference type="ARBA" id="ARBA00023014"/>
    </source>
</evidence>
<dbReference type="InterPro" id="IPR037237">
    <property type="entry name" value="IlvD/EDD_N"/>
</dbReference>
<dbReference type="RefSeq" id="WP_305003449.1">
    <property type="nucleotide sequence ID" value="NZ_JAUQUB010000003.1"/>
</dbReference>
<comment type="caution">
    <text evidence="10">The sequence shown here is derived from an EMBL/GenBank/DDBJ whole genome shotgun (WGS) entry which is preliminary data.</text>
</comment>
<evidence type="ECO:0000256" key="1">
    <source>
        <dbReference type="ARBA" id="ARBA00006486"/>
    </source>
</evidence>
<dbReference type="GO" id="GO:0016829">
    <property type="term" value="F:lyase activity"/>
    <property type="evidence" value="ECO:0007669"/>
    <property type="project" value="UniProtKB-KW"/>
</dbReference>
<dbReference type="InterPro" id="IPR042096">
    <property type="entry name" value="Dihydro-acid_dehy_C"/>
</dbReference>
<proteinExistence type="inferred from homology"/>
<keyword evidence="11" id="KW-1185">Reference proteome</keyword>
<evidence type="ECO:0000313" key="10">
    <source>
        <dbReference type="EMBL" id="MDO7883019.1"/>
    </source>
</evidence>
<dbReference type="Proteomes" id="UP001241072">
    <property type="component" value="Unassembled WGS sequence"/>
</dbReference>
<dbReference type="PROSITE" id="PS00886">
    <property type="entry name" value="ILVD_EDD_1"/>
    <property type="match status" value="1"/>
</dbReference>
<evidence type="ECO:0000259" key="8">
    <source>
        <dbReference type="Pfam" id="PF00920"/>
    </source>
</evidence>
<dbReference type="SUPFAM" id="SSF143975">
    <property type="entry name" value="IlvD/EDD N-terminal domain-like"/>
    <property type="match status" value="1"/>
</dbReference>
<dbReference type="Pfam" id="PF00920">
    <property type="entry name" value="ILVD_EDD_N"/>
    <property type="match status" value="1"/>
</dbReference>
<dbReference type="InterPro" id="IPR056740">
    <property type="entry name" value="ILV_EDD_C"/>
</dbReference>
<evidence type="ECO:0000256" key="3">
    <source>
        <dbReference type="ARBA" id="ARBA00022723"/>
    </source>
</evidence>
<evidence type="ECO:0000259" key="9">
    <source>
        <dbReference type="Pfam" id="PF24877"/>
    </source>
</evidence>
<dbReference type="InterPro" id="IPR000581">
    <property type="entry name" value="ILV_EDD_N"/>
</dbReference>
<sequence>MTITNGEAASLRSQQWFGAEGKTGFMHRSWMRSEGLPDDTFRGRPVIGIASSWSELTSCNIHLRALAEHVKRGIWQAGGVPFEFPTTSAGEPLVRPTAMLLRNLIAMDLEETLRANPLDGVVLLAGCDKTTPAYLMGAASVDIPALLLTGGPMLNGRYRGTDIGSGTSVWRFTEEYRAGRIGAEEVAEAEAGMSRSQGHCMTMGTASSMASVAEVMGMQLPGSAALPAADSRRATLAHVAGRRIVEMVAEDLRPSKVLTREAFENGVRANAALGGSTNVVIHLLALARRVGVPLELDDFDTLVRDIPTIVDLMPSGRFLMEEFERAGGVGAFVSTLGPLLHESAFTVTGSTLGENYADAQAWDREVIRTLDNPVKPAGSGIAVLRGNLAPRGAVIKQAAAAPELMTHRGRALVWDSLQDYLRDADDLSLDVTPDDILVVRNVGPRGYPGMPEVGNLPLPRSILQAGVTDMVRISDARMSGTSYGTVILHVVPEAAAGGPLAFVRTGDIIEVDVPNRRLHLEVSDEELAARAVGWSPVVVPGSDRGWTKLYVEHVVQADEGCDLDFLQGASGAAVGPQAF</sequence>
<keyword evidence="6 10" id="KW-0456">Lyase</keyword>
<dbReference type="InterPro" id="IPR052352">
    <property type="entry name" value="Sugar_Degrad_Dehydratases"/>
</dbReference>
<keyword evidence="4" id="KW-0408">Iron</keyword>
<dbReference type="NCBIfam" id="NF009560">
    <property type="entry name" value="PRK13017.1"/>
    <property type="match status" value="1"/>
</dbReference>
<dbReference type="Pfam" id="PF24877">
    <property type="entry name" value="ILV_EDD_C"/>
    <property type="match status" value="1"/>
</dbReference>